<feature type="signal peptide" evidence="2">
    <location>
        <begin position="1"/>
        <end position="21"/>
    </location>
</feature>
<proteinExistence type="predicted"/>
<reference evidence="3 4" key="1">
    <citation type="submission" date="2016-10" db="EMBL/GenBank/DDBJ databases">
        <authorList>
            <person name="de Groot N.N."/>
        </authorList>
    </citation>
    <scope>NUCLEOTIDE SEQUENCE [LARGE SCALE GENOMIC DNA]</scope>
    <source>
        <strain evidence="3 4">A52C2</strain>
    </source>
</reference>
<dbReference type="STRING" id="1855383.SAMN05216548_10293"/>
<sequence length="691" mass="72797">MPQKLVLHALLLASVSGPVLMGTARADGQSEALVKGFIAAVGLSRDWSANAASVRSEGADTIAENVLISNGGQQFSVKIGRLRLRDLHAATGGGFAASEAELSGVQLRTPSEDEDVSSIKIASPLIGNLGAIRVDVSNPASLSGAAYEAMSKSSFGSLDVQSVTSTVKEKAQDSDQLTPTARMSMDSLHLDELKDGVIASFNSGPIRSDMQPAGKMPGWTLSGAALTGAHLDVGAAAHVYQPSAYVDGKGDAQWRTVLRQAAMKDVTSKRLDDDRFSAHLGNISLEDFQMRQPAKPFGADVGWLMNHRPNGPLDPNSVEHLANVTSAYRLGRMVLSDFAATDGTADAPVEATFDEVSFEGFDIDGLEAFALRDLKISSPEARGGLQSLQFGGLRLPPREYFKALLEAENAHDQPAITLAARKMVPGLERFHLDHFAFGTSPQKTMTLKALDVHATPGATFDAPASAEDVTLDTLVVPAELIRSDENAEILDALGYSQFVLDGTGKGTYEASAGRFDGSTTLTLKDAGAFTLSADLSGMTQQWFEAFEKVQARAGRDVESLAAQQAVLAAFGKLTLNGASVRVSDRSIVGRAFALAAEKKGQTGPEMQQQTVAALPFLLQSGLKNPGLVKTLTGPLQEFLGGGKTLVLTLAPKSPVPLEEVASAAQSDPQSIPQILNLQAASQANPPARTQP</sequence>
<dbReference type="AlphaFoldDB" id="A0A1H9CA32"/>
<dbReference type="RefSeq" id="WP_143061865.1">
    <property type="nucleotide sequence ID" value="NZ_FOFG01000002.1"/>
</dbReference>
<evidence type="ECO:0008006" key="5">
    <source>
        <dbReference type="Google" id="ProtNLM"/>
    </source>
</evidence>
<feature type="chain" id="PRO_5011559861" description="AsmA-like C-terminal domain-containing protein" evidence="2">
    <location>
        <begin position="22"/>
        <end position="691"/>
    </location>
</feature>
<dbReference type="EMBL" id="FOFG01000002">
    <property type="protein sequence ID" value="SEP98014.1"/>
    <property type="molecule type" value="Genomic_DNA"/>
</dbReference>
<dbReference type="Proteomes" id="UP000199647">
    <property type="component" value="Unassembled WGS sequence"/>
</dbReference>
<keyword evidence="2" id="KW-0732">Signal</keyword>
<evidence type="ECO:0000256" key="1">
    <source>
        <dbReference type="SAM" id="MobiDB-lite"/>
    </source>
</evidence>
<organism evidence="3 4">
    <name type="scientific">Faunimonas pinastri</name>
    <dbReference type="NCBI Taxonomy" id="1855383"/>
    <lineage>
        <taxon>Bacteria</taxon>
        <taxon>Pseudomonadati</taxon>
        <taxon>Pseudomonadota</taxon>
        <taxon>Alphaproteobacteria</taxon>
        <taxon>Hyphomicrobiales</taxon>
        <taxon>Afifellaceae</taxon>
        <taxon>Faunimonas</taxon>
    </lineage>
</organism>
<evidence type="ECO:0000313" key="3">
    <source>
        <dbReference type="EMBL" id="SEP98014.1"/>
    </source>
</evidence>
<feature type="region of interest" description="Disordered" evidence="1">
    <location>
        <begin position="659"/>
        <end position="691"/>
    </location>
</feature>
<evidence type="ECO:0000256" key="2">
    <source>
        <dbReference type="SAM" id="SignalP"/>
    </source>
</evidence>
<keyword evidence="4" id="KW-1185">Reference proteome</keyword>
<evidence type="ECO:0000313" key="4">
    <source>
        <dbReference type="Proteomes" id="UP000199647"/>
    </source>
</evidence>
<accession>A0A1H9CA32</accession>
<dbReference type="OrthoDB" id="8145316at2"/>
<gene>
    <name evidence="3" type="ORF">SAMN05216548_10293</name>
</gene>
<protein>
    <recommendedName>
        <fullName evidence="5">AsmA-like C-terminal domain-containing protein</fullName>
    </recommendedName>
</protein>
<feature type="compositionally biased region" description="Polar residues" evidence="1">
    <location>
        <begin position="663"/>
        <end position="691"/>
    </location>
</feature>
<name>A0A1H9CA32_9HYPH</name>